<evidence type="ECO:0000313" key="4">
    <source>
        <dbReference type="Proteomes" id="UP001596066"/>
    </source>
</evidence>
<keyword evidence="4" id="KW-1185">Reference proteome</keyword>
<feature type="signal peptide" evidence="1">
    <location>
        <begin position="1"/>
        <end position="30"/>
    </location>
</feature>
<gene>
    <name evidence="3" type="ORF">ACFPZF_37020</name>
</gene>
<dbReference type="PANTHER" id="PTHR43283:SF18">
    <property type="match status" value="1"/>
</dbReference>
<evidence type="ECO:0000256" key="1">
    <source>
        <dbReference type="SAM" id="SignalP"/>
    </source>
</evidence>
<dbReference type="InterPro" id="IPR050789">
    <property type="entry name" value="Diverse_Enzym_Activities"/>
</dbReference>
<evidence type="ECO:0000259" key="2">
    <source>
        <dbReference type="Pfam" id="PF00144"/>
    </source>
</evidence>
<dbReference type="EC" id="3.-.-.-" evidence="3"/>
<dbReference type="Gene3D" id="3.40.710.10">
    <property type="entry name" value="DD-peptidase/beta-lactamase superfamily"/>
    <property type="match status" value="1"/>
</dbReference>
<feature type="domain" description="Beta-lactamase-related" evidence="2">
    <location>
        <begin position="54"/>
        <end position="367"/>
    </location>
</feature>
<feature type="chain" id="PRO_5047186125" evidence="1">
    <location>
        <begin position="31"/>
        <end position="392"/>
    </location>
</feature>
<sequence length="392" mass="41801">MPFRSRRKARPTAAVLSAVLAVLLAGPAAADPSHGRPGHDGGDPALQARLQELVDDPLGPPGAIAVLREGNHLQVYRAGTAETGTDRAPRATDHMRLASTAKAFSGAVALRLVDCGLLGLDDTIGQRLPTLPARWAPVTLRQLLQHTSGMPDYTEDPDFRAVVNADPHRIFDSRHLLDFVAGQDLRFTPGSQYRYSNSDNIAIALMAEAATGKRYEDLLGEEVYRPLHLRETSLPAGFEMPEPYLHGYQLDPPNAPEDVSTLVSMSGAWASGGMVSTPSDFSAFMAAYGGGRLLSPATLAAQRTFVAGSSEPAGPGVNRAGLAIFEYTTRCGVVYGHTGNIFGYTQLGVGTPDGSRSLSFSLTRQVGSNDDPAFLARMRAVQEDFVCALLND</sequence>
<protein>
    <submittedName>
        <fullName evidence="3">Serine hydrolase domain-containing protein</fullName>
        <ecNumber evidence="3">3.-.-.-</ecNumber>
    </submittedName>
</protein>
<name>A0ABW0VQT5_9ACTN</name>
<dbReference type="Proteomes" id="UP001596066">
    <property type="component" value="Unassembled WGS sequence"/>
</dbReference>
<accession>A0ABW0VQT5</accession>
<comment type="caution">
    <text evidence="3">The sequence shown here is derived from an EMBL/GenBank/DDBJ whole genome shotgun (WGS) entry which is preliminary data.</text>
</comment>
<dbReference type="RefSeq" id="WP_346142693.1">
    <property type="nucleotide sequence ID" value="NZ_BAAAUA010000010.1"/>
</dbReference>
<dbReference type="Pfam" id="PF00144">
    <property type="entry name" value="Beta-lactamase"/>
    <property type="match status" value="1"/>
</dbReference>
<evidence type="ECO:0000313" key="3">
    <source>
        <dbReference type="EMBL" id="MFC5646931.1"/>
    </source>
</evidence>
<keyword evidence="1" id="KW-0732">Signal</keyword>
<dbReference type="EMBL" id="JBHSOC010000120">
    <property type="protein sequence ID" value="MFC5646931.1"/>
    <property type="molecule type" value="Genomic_DNA"/>
</dbReference>
<keyword evidence="3" id="KW-0378">Hydrolase</keyword>
<organism evidence="3 4">
    <name type="scientific">Kitasatospora cinereorecta</name>
    <dbReference type="NCBI Taxonomy" id="285560"/>
    <lineage>
        <taxon>Bacteria</taxon>
        <taxon>Bacillati</taxon>
        <taxon>Actinomycetota</taxon>
        <taxon>Actinomycetes</taxon>
        <taxon>Kitasatosporales</taxon>
        <taxon>Streptomycetaceae</taxon>
        <taxon>Kitasatospora</taxon>
    </lineage>
</organism>
<reference evidence="4" key="1">
    <citation type="journal article" date="2019" name="Int. J. Syst. Evol. Microbiol.">
        <title>The Global Catalogue of Microorganisms (GCM) 10K type strain sequencing project: providing services to taxonomists for standard genome sequencing and annotation.</title>
        <authorList>
            <consortium name="The Broad Institute Genomics Platform"/>
            <consortium name="The Broad Institute Genome Sequencing Center for Infectious Disease"/>
            <person name="Wu L."/>
            <person name="Ma J."/>
        </authorList>
    </citation>
    <scope>NUCLEOTIDE SEQUENCE [LARGE SCALE GENOMIC DNA]</scope>
    <source>
        <strain evidence="4">CGMCC 4.1622</strain>
    </source>
</reference>
<dbReference type="PANTHER" id="PTHR43283">
    <property type="entry name" value="BETA-LACTAMASE-RELATED"/>
    <property type="match status" value="1"/>
</dbReference>
<dbReference type="InterPro" id="IPR012338">
    <property type="entry name" value="Beta-lactam/transpept-like"/>
</dbReference>
<dbReference type="SUPFAM" id="SSF56601">
    <property type="entry name" value="beta-lactamase/transpeptidase-like"/>
    <property type="match status" value="1"/>
</dbReference>
<dbReference type="GO" id="GO:0016787">
    <property type="term" value="F:hydrolase activity"/>
    <property type="evidence" value="ECO:0007669"/>
    <property type="project" value="UniProtKB-KW"/>
</dbReference>
<dbReference type="InterPro" id="IPR001466">
    <property type="entry name" value="Beta-lactam-related"/>
</dbReference>
<proteinExistence type="predicted"/>